<organism evidence="3 4">
    <name type="scientific">Thiorhodococcus minor</name>
    <dbReference type="NCBI Taxonomy" id="57489"/>
    <lineage>
        <taxon>Bacteria</taxon>
        <taxon>Pseudomonadati</taxon>
        <taxon>Pseudomonadota</taxon>
        <taxon>Gammaproteobacteria</taxon>
        <taxon>Chromatiales</taxon>
        <taxon>Chromatiaceae</taxon>
        <taxon>Thiorhodococcus</taxon>
    </lineage>
</organism>
<evidence type="ECO:0008006" key="5">
    <source>
        <dbReference type="Google" id="ProtNLM"/>
    </source>
</evidence>
<evidence type="ECO:0000313" key="4">
    <source>
        <dbReference type="Proteomes" id="UP000483379"/>
    </source>
</evidence>
<dbReference type="InterPro" id="IPR029063">
    <property type="entry name" value="SAM-dependent_MTases_sf"/>
</dbReference>
<evidence type="ECO:0000256" key="2">
    <source>
        <dbReference type="SAM" id="MobiDB-lite"/>
    </source>
</evidence>
<sequence>MFIPDSANLALGDLDTLIHLGAGRCHELDAHLALHPKRLILIEADPETCEQLQARTAEHPHAEVINAAVAGQAGPVTLHRYNLPDANSLHPAEGLLKLFPGLKLREQLPTEALEPSTLLGPLGLDADREHLLVIDLPGEEMPVLEALLRSRDLRRFHHIHLYCGIEPLYQSSHSAEPVLEWLQAQCFSLIAKEDRQDPDQPCWILRLDQAKLQIRELQREIQAIKADNEARAKDQVALKSARDEQVKLVAERQKQLEKLAAERDSLIKEQAALKSARDEQGKLATERQKQLEKLVAERDSLVKEQAALKSARDEQGKLAAERQKQLEALGADKETLIKERAALQSARDEQASLAAEQLKQQTSAREQVEAKLEELTKTLEAAKAEADKHAKLAAQHKTEVDTQAKLAAERAEQLDRAEQAQSMLQRDNAIALRMQALRAADLKDLQQRHAEVVEQKDKQAMLLKQLTERLTVASSYLHQLEHMGESAGDKAGRQSESRVAITAQGAASPAVPATDRHHGTQAAAYTASTSAAPAGEAEHGQP</sequence>
<dbReference type="EMBL" id="JAAIJQ010000008">
    <property type="protein sequence ID" value="NEV61132.1"/>
    <property type="molecule type" value="Genomic_DNA"/>
</dbReference>
<evidence type="ECO:0000256" key="1">
    <source>
        <dbReference type="SAM" id="Coils"/>
    </source>
</evidence>
<gene>
    <name evidence="3" type="ORF">G3446_04320</name>
</gene>
<keyword evidence="1" id="KW-0175">Coiled coil</keyword>
<comment type="caution">
    <text evidence="3">The sequence shown here is derived from an EMBL/GenBank/DDBJ whole genome shotgun (WGS) entry which is preliminary data.</text>
</comment>
<keyword evidence="4" id="KW-1185">Reference proteome</keyword>
<proteinExistence type="predicted"/>
<dbReference type="AlphaFoldDB" id="A0A6M0JUC9"/>
<dbReference type="RefSeq" id="WP_164451176.1">
    <property type="nucleotide sequence ID" value="NZ_JAAIJQ010000008.1"/>
</dbReference>
<accession>A0A6M0JUC9</accession>
<feature type="coiled-coil region" evidence="1">
    <location>
        <begin position="207"/>
        <end position="399"/>
    </location>
</feature>
<protein>
    <recommendedName>
        <fullName evidence="5">FkbM family methyltransferase</fullName>
    </recommendedName>
</protein>
<feature type="compositionally biased region" description="Basic and acidic residues" evidence="2">
    <location>
        <begin position="484"/>
        <end position="496"/>
    </location>
</feature>
<name>A0A6M0JUC9_9GAMM</name>
<dbReference type="Proteomes" id="UP000483379">
    <property type="component" value="Unassembled WGS sequence"/>
</dbReference>
<evidence type="ECO:0000313" key="3">
    <source>
        <dbReference type="EMBL" id="NEV61132.1"/>
    </source>
</evidence>
<reference evidence="3 4" key="1">
    <citation type="submission" date="2020-02" db="EMBL/GenBank/DDBJ databases">
        <title>Genome sequences of Thiorhodococcus mannitoliphagus and Thiorhodococcus minor, purple sulfur photosynthetic bacteria in the gammaproteobacterial family, Chromatiaceae.</title>
        <authorList>
            <person name="Aviles F.A."/>
            <person name="Meyer T.E."/>
            <person name="Kyndt J.A."/>
        </authorList>
    </citation>
    <scope>NUCLEOTIDE SEQUENCE [LARGE SCALE GENOMIC DNA]</scope>
    <source>
        <strain evidence="3 4">DSM 11518</strain>
    </source>
</reference>
<feature type="compositionally biased region" description="Low complexity" evidence="2">
    <location>
        <begin position="522"/>
        <end position="534"/>
    </location>
</feature>
<dbReference type="SUPFAM" id="SSF53335">
    <property type="entry name" value="S-adenosyl-L-methionine-dependent methyltransferases"/>
    <property type="match status" value="1"/>
</dbReference>
<feature type="region of interest" description="Disordered" evidence="2">
    <location>
        <begin position="484"/>
        <end position="542"/>
    </location>
</feature>